<dbReference type="GO" id="GO:0005789">
    <property type="term" value="C:endoplasmic reticulum membrane"/>
    <property type="evidence" value="ECO:0007669"/>
    <property type="project" value="TreeGrafter"/>
</dbReference>
<dbReference type="Pfam" id="PF01222">
    <property type="entry name" value="ERG4_ERG24"/>
    <property type="match status" value="1"/>
</dbReference>
<dbReference type="PROSITE" id="PS01018">
    <property type="entry name" value="STEROL_REDUCT_2"/>
    <property type="match status" value="1"/>
</dbReference>
<accession>A0A8I3AU77</accession>
<evidence type="ECO:0000256" key="10">
    <source>
        <dbReference type="ARBA" id="ARBA00023136"/>
    </source>
</evidence>
<keyword evidence="11 13" id="KW-1207">Sterol metabolism</keyword>
<gene>
    <name evidence="14" type="ORF">HYQ45_003574</name>
</gene>
<keyword evidence="12 13" id="KW-0753">Steroid metabolism</keyword>
<evidence type="ECO:0000256" key="6">
    <source>
        <dbReference type="ARBA" id="ARBA00022989"/>
    </source>
</evidence>
<keyword evidence="9 13" id="KW-0443">Lipid metabolism</keyword>
<keyword evidence="4 13" id="KW-0812">Transmembrane</keyword>
<feature type="transmembrane region" description="Helical" evidence="13">
    <location>
        <begin position="332"/>
        <end position="351"/>
    </location>
</feature>
<dbReference type="InterPro" id="IPR018083">
    <property type="entry name" value="Sterol_reductase_CS"/>
</dbReference>
<reference evidence="14" key="1">
    <citation type="journal article" date="2021" name="Mol. Plant Pathol.">
        <title>A 20-kb lineage-specific genomic region tames virulence in pathogenic amphidiploid Verticillium longisporum.</title>
        <authorList>
            <person name="Harting R."/>
            <person name="Starke J."/>
            <person name="Kusch H."/>
            <person name="Poggeler S."/>
            <person name="Maurus I."/>
            <person name="Schluter R."/>
            <person name="Landesfeind M."/>
            <person name="Bulla I."/>
            <person name="Nowrousian M."/>
            <person name="de Jonge R."/>
            <person name="Stahlhut G."/>
            <person name="Hoff K.J."/>
            <person name="Asshauer K.P."/>
            <person name="Thurmer A."/>
            <person name="Stanke M."/>
            <person name="Daniel R."/>
            <person name="Morgenstern B."/>
            <person name="Thomma B.P.H.J."/>
            <person name="Kronstad J.W."/>
            <person name="Braus-Stromeyer S.A."/>
            <person name="Braus G.H."/>
        </authorList>
    </citation>
    <scope>NUCLEOTIDE SEQUENCE</scope>
    <source>
        <strain evidence="14">Vl32</strain>
    </source>
</reference>
<dbReference type="AlphaFoldDB" id="A0A8I3AU77"/>
<dbReference type="InterPro" id="IPR001171">
    <property type="entry name" value="ERG24_DHCR-like"/>
</dbReference>
<dbReference type="PANTHER" id="PTHR21257:SF52">
    <property type="entry name" value="DELTA(14)-STEROL REDUCTASE TM7SF2"/>
    <property type="match status" value="1"/>
</dbReference>
<proteinExistence type="inferred from homology"/>
<feature type="transmembrane region" description="Helical" evidence="13">
    <location>
        <begin position="236"/>
        <end position="256"/>
    </location>
</feature>
<dbReference type="EMBL" id="JAEMWZ010000057">
    <property type="protein sequence ID" value="KAG7139451.1"/>
    <property type="molecule type" value="Genomic_DNA"/>
</dbReference>
<sequence>MAKSASHAFLITRTNQVSPGSRDPRLQSFFWAFLKFAPTVANRPPRIPSSAYSPSSIRERACAPINQQYTRNNNTDTNHIMAGQKQEVASSAPPHGYHFGGPWGTAGVSTILPIVVYALAFACNDVSGCPAPSLLDPKNIDLAQLKREVGWPEQGIWGLGSINATLAVVGYFFFNALLYRFLPAQEVDGVVLASGGKLKYRFNSFASSMFIVAILAAGTALEGADWALWVYISDNYIQILTANMILAFVIATYVYVRSFSVKPGNKENRELAEGGHSGNLIYDWFIGRELNPRVTIPIIGEVDIKHWMEVRPGLLGWAILNFAWIAKQYRTFGFVSNSIIFISAIQFLYTVDCWWNEPAILTTIDITTDGFGFMLSFGDIAWLPFIYSMQTRYLSMYPVSLNAFQTIGATICLAYYIFRASNNQKNKFRTNPNDPSVAHLKYIETKAGTRLLISGWWGVARHINYLGDWLQAWPYSLPTGMSGYQILTAGSGLVEQGVEGAFKTLDGREVVQGAARGWGIPVTYFYVLYFAILLIHRDRRDDDKCARKYGDDWEKYKKIVRWKILPGVY</sequence>
<feature type="transmembrane region" description="Helical" evidence="13">
    <location>
        <begin position="518"/>
        <end position="535"/>
    </location>
</feature>
<evidence type="ECO:0000256" key="8">
    <source>
        <dbReference type="ARBA" id="ARBA00023011"/>
    </source>
</evidence>
<keyword evidence="6 13" id="KW-1133">Transmembrane helix</keyword>
<dbReference type="PROSITE" id="PS01017">
    <property type="entry name" value="STEROL_REDUCT_1"/>
    <property type="match status" value="1"/>
</dbReference>
<feature type="transmembrane region" description="Helical" evidence="13">
    <location>
        <begin position="371"/>
        <end position="387"/>
    </location>
</feature>
<evidence type="ECO:0000256" key="2">
    <source>
        <dbReference type="ARBA" id="ARBA00005402"/>
    </source>
</evidence>
<evidence type="ECO:0000313" key="14">
    <source>
        <dbReference type="EMBL" id="KAG7139451.1"/>
    </source>
</evidence>
<evidence type="ECO:0000256" key="3">
    <source>
        <dbReference type="ARBA" id="ARBA00022516"/>
    </source>
</evidence>
<dbReference type="GO" id="GO:0006696">
    <property type="term" value="P:ergosterol biosynthetic process"/>
    <property type="evidence" value="ECO:0007669"/>
    <property type="project" value="TreeGrafter"/>
</dbReference>
<comment type="caution">
    <text evidence="14">The sequence shown here is derived from an EMBL/GenBank/DDBJ whole genome shotgun (WGS) entry which is preliminary data.</text>
</comment>
<dbReference type="OrthoDB" id="10262235at2759"/>
<comment type="subcellular location">
    <subcellularLocation>
        <location evidence="1">Membrane</location>
        <topology evidence="1">Multi-pass membrane protein</topology>
    </subcellularLocation>
</comment>
<keyword evidence="3 13" id="KW-0444">Lipid biosynthesis</keyword>
<dbReference type="PANTHER" id="PTHR21257">
    <property type="entry name" value="DELTA(14)-STEROL REDUCTASE"/>
    <property type="match status" value="1"/>
</dbReference>
<feature type="transmembrane region" description="Helical" evidence="13">
    <location>
        <begin position="399"/>
        <end position="418"/>
    </location>
</feature>
<name>A0A8I3AU77_VERLO</name>
<evidence type="ECO:0000256" key="11">
    <source>
        <dbReference type="ARBA" id="ARBA00023166"/>
    </source>
</evidence>
<evidence type="ECO:0000256" key="7">
    <source>
        <dbReference type="ARBA" id="ARBA00023002"/>
    </source>
</evidence>
<organism evidence="14 15">
    <name type="scientific">Verticillium longisporum</name>
    <name type="common">Verticillium dahliae var. longisporum</name>
    <dbReference type="NCBI Taxonomy" id="100787"/>
    <lineage>
        <taxon>Eukaryota</taxon>
        <taxon>Fungi</taxon>
        <taxon>Dikarya</taxon>
        <taxon>Ascomycota</taxon>
        <taxon>Pezizomycotina</taxon>
        <taxon>Sordariomycetes</taxon>
        <taxon>Hypocreomycetidae</taxon>
        <taxon>Glomerellales</taxon>
        <taxon>Plectosphaerellaceae</taxon>
        <taxon>Verticillium</taxon>
    </lineage>
</organism>
<keyword evidence="8 13" id="KW-0756">Sterol biosynthesis</keyword>
<evidence type="ECO:0000256" key="13">
    <source>
        <dbReference type="RuleBase" id="RU369120"/>
    </source>
</evidence>
<evidence type="ECO:0000256" key="9">
    <source>
        <dbReference type="ARBA" id="ARBA00023098"/>
    </source>
</evidence>
<evidence type="ECO:0000256" key="1">
    <source>
        <dbReference type="ARBA" id="ARBA00004141"/>
    </source>
</evidence>
<dbReference type="GO" id="GO:0050613">
    <property type="term" value="F:Delta14-sterol reductase activity"/>
    <property type="evidence" value="ECO:0007669"/>
    <property type="project" value="TreeGrafter"/>
</dbReference>
<evidence type="ECO:0000313" key="15">
    <source>
        <dbReference type="Proteomes" id="UP000689129"/>
    </source>
</evidence>
<feature type="transmembrane region" description="Helical" evidence="13">
    <location>
        <begin position="156"/>
        <end position="179"/>
    </location>
</feature>
<protein>
    <recommendedName>
        <fullName evidence="13">Delta(14)-sterol reductase</fullName>
    </recommendedName>
    <alternativeName>
        <fullName evidence="13">C-14 sterol reductase</fullName>
    </alternativeName>
    <alternativeName>
        <fullName evidence="13">Sterol C14-reductase</fullName>
    </alternativeName>
</protein>
<keyword evidence="5 13" id="KW-0752">Steroid biosynthesis</keyword>
<keyword evidence="7 13" id="KW-0560">Oxidoreductase</keyword>
<evidence type="ECO:0000256" key="5">
    <source>
        <dbReference type="ARBA" id="ARBA00022955"/>
    </source>
</evidence>
<evidence type="ECO:0000256" key="12">
    <source>
        <dbReference type="ARBA" id="ARBA00023221"/>
    </source>
</evidence>
<keyword evidence="10 13" id="KW-0472">Membrane</keyword>
<feature type="transmembrane region" description="Helical" evidence="13">
    <location>
        <begin position="200"/>
        <end position="221"/>
    </location>
</feature>
<dbReference type="Proteomes" id="UP000689129">
    <property type="component" value="Unassembled WGS sequence"/>
</dbReference>
<evidence type="ECO:0000256" key="4">
    <source>
        <dbReference type="ARBA" id="ARBA00022692"/>
    </source>
</evidence>
<comment type="similarity">
    <text evidence="2 13">Belongs to the ERG4/ERG24 family.</text>
</comment>